<accession>A0A317X5S0</accession>
<proteinExistence type="predicted"/>
<evidence type="ECO:0000313" key="3">
    <source>
        <dbReference type="Proteomes" id="UP000246702"/>
    </source>
</evidence>
<evidence type="ECO:0000256" key="1">
    <source>
        <dbReference type="SAM" id="MobiDB-lite"/>
    </source>
</evidence>
<protein>
    <submittedName>
        <fullName evidence="2">Uncharacterized protein</fullName>
    </submittedName>
</protein>
<dbReference type="EMBL" id="MSFK01000005">
    <property type="protein sequence ID" value="PWY93954.1"/>
    <property type="molecule type" value="Genomic_DNA"/>
</dbReference>
<dbReference type="GeneID" id="37117068"/>
<dbReference type="RefSeq" id="XP_025470715.1">
    <property type="nucleotide sequence ID" value="XM_025614925.1"/>
</dbReference>
<sequence length="157" mass="17132">MQLLVNTSNPDVLSIPDPRSYSPRPAPPPSRRGQLHISNSHLLPPTTDKHLKTCPNLKPTPSPPPTHFHQLQTTTPHHTNKKSTKMIFKTLTHLLNTLDELTEIGHSLLSSTLIAQNSHGDHPLYTSYALSLASTLPPPPPPSPSTKPSKPPPNCAK</sequence>
<dbReference type="Proteomes" id="UP000246702">
    <property type="component" value="Unassembled WGS sequence"/>
</dbReference>
<reference evidence="2 3" key="1">
    <citation type="submission" date="2016-12" db="EMBL/GenBank/DDBJ databases">
        <title>The genomes of Aspergillus section Nigri reveals drivers in fungal speciation.</title>
        <authorList>
            <consortium name="DOE Joint Genome Institute"/>
            <person name="Vesth T.C."/>
            <person name="Nybo J."/>
            <person name="Theobald S."/>
            <person name="Brandl J."/>
            <person name="Frisvad J.C."/>
            <person name="Nielsen K.F."/>
            <person name="Lyhne E.K."/>
            <person name="Kogle M.E."/>
            <person name="Kuo A."/>
            <person name="Riley R."/>
            <person name="Clum A."/>
            <person name="Nolan M."/>
            <person name="Lipzen A."/>
            <person name="Salamov A."/>
            <person name="Henrissat B."/>
            <person name="Wiebenga A."/>
            <person name="De Vries R.P."/>
            <person name="Grigoriev I.V."/>
            <person name="Mortensen U.H."/>
            <person name="Andersen M.R."/>
            <person name="Baker S.E."/>
        </authorList>
    </citation>
    <scope>NUCLEOTIDE SEQUENCE [LARGE SCALE GENOMIC DNA]</scope>
    <source>
        <strain evidence="2 3">CBS 115572</strain>
    </source>
</reference>
<feature type="region of interest" description="Disordered" evidence="1">
    <location>
        <begin position="1"/>
        <end position="39"/>
    </location>
</feature>
<feature type="region of interest" description="Disordered" evidence="1">
    <location>
        <begin position="133"/>
        <end position="157"/>
    </location>
</feature>
<dbReference type="PRINTS" id="PR01217">
    <property type="entry name" value="PRICHEXTENSN"/>
</dbReference>
<organism evidence="2 3">
    <name type="scientific">Aspergillus sclerotioniger CBS 115572</name>
    <dbReference type="NCBI Taxonomy" id="1450535"/>
    <lineage>
        <taxon>Eukaryota</taxon>
        <taxon>Fungi</taxon>
        <taxon>Dikarya</taxon>
        <taxon>Ascomycota</taxon>
        <taxon>Pezizomycotina</taxon>
        <taxon>Eurotiomycetes</taxon>
        <taxon>Eurotiomycetidae</taxon>
        <taxon>Eurotiales</taxon>
        <taxon>Aspergillaceae</taxon>
        <taxon>Aspergillus</taxon>
        <taxon>Aspergillus subgen. Circumdati</taxon>
    </lineage>
</organism>
<feature type="compositionally biased region" description="Polar residues" evidence="1">
    <location>
        <begin position="1"/>
        <end position="11"/>
    </location>
</feature>
<evidence type="ECO:0000313" key="2">
    <source>
        <dbReference type="EMBL" id="PWY93954.1"/>
    </source>
</evidence>
<dbReference type="AlphaFoldDB" id="A0A317X5S0"/>
<feature type="compositionally biased region" description="Pro residues" evidence="1">
    <location>
        <begin position="136"/>
        <end position="157"/>
    </location>
</feature>
<keyword evidence="3" id="KW-1185">Reference proteome</keyword>
<gene>
    <name evidence="2" type="ORF">BO94DRAFT_572499</name>
</gene>
<dbReference type="STRING" id="1450535.A0A317X5S0"/>
<comment type="caution">
    <text evidence="2">The sequence shown here is derived from an EMBL/GenBank/DDBJ whole genome shotgun (WGS) entry which is preliminary data.</text>
</comment>
<name>A0A317X5S0_9EURO</name>